<dbReference type="Proteomes" id="UP000694844">
    <property type="component" value="Chromosome 7"/>
</dbReference>
<accession>A0A8B8AWL3</accession>
<dbReference type="InterPro" id="IPR027805">
    <property type="entry name" value="Transposase_HTH_dom"/>
</dbReference>
<evidence type="ECO:0000256" key="2">
    <source>
        <dbReference type="ARBA" id="ARBA00022723"/>
    </source>
</evidence>
<keyword evidence="4" id="KW-0862">Zinc</keyword>
<dbReference type="InterPro" id="IPR038441">
    <property type="entry name" value="THAP_Znf_sf"/>
</dbReference>
<sequence length="526" mass="60221">MYSLTSGHYIENEAKLGFSSAAFYNMAEEAITPKRDEYCCVPQCNGNARIHNDLSFHRIPSLKKPELRKRWIIAIRRDEGPLFKIGNNTVVCSRHFKTEDFRWTLVRKCLKPDAVPSVFPWTSEVNTRKPPKERASVHKKVLAEIHVPSLQEFHTTDDLPTENLNEKPSLEKSNEVSDLHGECNAKLMELQKILEDKELEIKAKNEEIEALNKKLTLERFGINKFSFDDEMVEFYTGFPTYTLFVTFYNAIKPTAVRMKSVYYTQVDEISGKGRPKAMDPIDELFMFLCRLKCGFLSDDLSVRFNIHKSTVSRKNITWSNYLYFLLGGINIWPSREKIMLHMPEDFKLSYAKTRVIIDCTEIFTERPSSLALASKTFSTYKSHNTWKGLVGIAPHGAVTFISSLYSGCMSDVEITKRCGLIELMETGDQIMADKGFVLNNVLKDTGVSVATPHFLCSDGQFTASQIEDNQKIASLRIHVERHIKRVKEYKLLQSTVPLSIAGSVNQLWTVANLLTLFRRPLIKKKK</sequence>
<dbReference type="GO" id="GO:0008270">
    <property type="term" value="F:zinc ion binding"/>
    <property type="evidence" value="ECO:0007669"/>
    <property type="project" value="UniProtKB-KW"/>
</dbReference>
<dbReference type="SMART" id="SM00692">
    <property type="entry name" value="DM3"/>
    <property type="match status" value="1"/>
</dbReference>
<evidence type="ECO:0000313" key="10">
    <source>
        <dbReference type="Proteomes" id="UP000694844"/>
    </source>
</evidence>
<dbReference type="GO" id="GO:0003677">
    <property type="term" value="F:DNA binding"/>
    <property type="evidence" value="ECO:0007669"/>
    <property type="project" value="UniProtKB-UniRule"/>
</dbReference>
<dbReference type="InterPro" id="IPR027806">
    <property type="entry name" value="HARBI1_dom"/>
</dbReference>
<dbReference type="GeneID" id="111105514"/>
<keyword evidence="5 6" id="KW-0238">DNA-binding</keyword>
<evidence type="ECO:0000256" key="1">
    <source>
        <dbReference type="ARBA" id="ARBA00001968"/>
    </source>
</evidence>
<evidence type="ECO:0000259" key="9">
    <source>
        <dbReference type="PROSITE" id="PS50950"/>
    </source>
</evidence>
<evidence type="ECO:0000256" key="8">
    <source>
        <dbReference type="SAM" id="MobiDB-lite"/>
    </source>
</evidence>
<evidence type="ECO:0000256" key="4">
    <source>
        <dbReference type="ARBA" id="ARBA00022833"/>
    </source>
</evidence>
<dbReference type="InterPro" id="IPR006612">
    <property type="entry name" value="THAP_Znf"/>
</dbReference>
<feature type="compositionally biased region" description="Basic and acidic residues" evidence="8">
    <location>
        <begin position="164"/>
        <end position="175"/>
    </location>
</feature>
<dbReference type="RefSeq" id="XP_022295565.1">
    <property type="nucleotide sequence ID" value="XM_022439857.1"/>
</dbReference>
<evidence type="ECO:0000256" key="7">
    <source>
        <dbReference type="SAM" id="Coils"/>
    </source>
</evidence>
<keyword evidence="2" id="KW-0479">Metal-binding</keyword>
<reference evidence="11" key="1">
    <citation type="submission" date="2025-08" db="UniProtKB">
        <authorList>
            <consortium name="RefSeq"/>
        </authorList>
    </citation>
    <scope>IDENTIFICATION</scope>
    <source>
        <tissue evidence="11">Whole sample</tissue>
    </source>
</reference>
<keyword evidence="10" id="KW-1185">Reference proteome</keyword>
<proteinExistence type="predicted"/>
<dbReference type="PROSITE" id="PS50950">
    <property type="entry name" value="ZF_THAP"/>
    <property type="match status" value="1"/>
</dbReference>
<name>A0A8B8AWL3_CRAVI</name>
<feature type="domain" description="THAP-type" evidence="9">
    <location>
        <begin position="32"/>
        <end position="119"/>
    </location>
</feature>
<evidence type="ECO:0000256" key="5">
    <source>
        <dbReference type="ARBA" id="ARBA00023125"/>
    </source>
</evidence>
<keyword evidence="3 6" id="KW-0863">Zinc-finger</keyword>
<evidence type="ECO:0000313" key="11">
    <source>
        <dbReference type="RefSeq" id="XP_022295565.1"/>
    </source>
</evidence>
<evidence type="ECO:0000256" key="6">
    <source>
        <dbReference type="PROSITE-ProRule" id="PRU00309"/>
    </source>
</evidence>
<dbReference type="SMART" id="SM00980">
    <property type="entry name" value="THAP"/>
    <property type="match status" value="1"/>
</dbReference>
<organism evidence="10 11">
    <name type="scientific">Crassostrea virginica</name>
    <name type="common">Eastern oyster</name>
    <dbReference type="NCBI Taxonomy" id="6565"/>
    <lineage>
        <taxon>Eukaryota</taxon>
        <taxon>Metazoa</taxon>
        <taxon>Spiralia</taxon>
        <taxon>Lophotrochozoa</taxon>
        <taxon>Mollusca</taxon>
        <taxon>Bivalvia</taxon>
        <taxon>Autobranchia</taxon>
        <taxon>Pteriomorphia</taxon>
        <taxon>Ostreida</taxon>
        <taxon>Ostreoidea</taxon>
        <taxon>Ostreidae</taxon>
        <taxon>Crassostrea</taxon>
    </lineage>
</organism>
<dbReference type="Pfam" id="PF05485">
    <property type="entry name" value="THAP"/>
    <property type="match status" value="1"/>
</dbReference>
<dbReference type="KEGG" id="cvn:111105514"/>
<dbReference type="Pfam" id="PF13359">
    <property type="entry name" value="DDE_Tnp_4"/>
    <property type="match status" value="1"/>
</dbReference>
<gene>
    <name evidence="11" type="primary">LOC111105514</name>
</gene>
<keyword evidence="7" id="KW-0175">Coiled coil</keyword>
<comment type="cofactor">
    <cofactor evidence="1">
        <name>a divalent metal cation</name>
        <dbReference type="ChEBI" id="CHEBI:60240"/>
    </cofactor>
</comment>
<dbReference type="AlphaFoldDB" id="A0A8B8AWL3"/>
<dbReference type="Gene3D" id="6.20.210.20">
    <property type="entry name" value="THAP domain"/>
    <property type="match status" value="1"/>
</dbReference>
<dbReference type="SUPFAM" id="SSF57716">
    <property type="entry name" value="Glucocorticoid receptor-like (DNA-binding domain)"/>
    <property type="match status" value="1"/>
</dbReference>
<dbReference type="Pfam" id="PF13613">
    <property type="entry name" value="HTH_Tnp_4"/>
    <property type="match status" value="1"/>
</dbReference>
<protein>
    <submittedName>
        <fullName evidence="11">Uncharacterized protein LOC111105514</fullName>
    </submittedName>
</protein>
<dbReference type="PANTHER" id="PTHR23080">
    <property type="entry name" value="THAP DOMAIN PROTEIN"/>
    <property type="match status" value="1"/>
</dbReference>
<feature type="coiled-coil region" evidence="7">
    <location>
        <begin position="187"/>
        <end position="214"/>
    </location>
</feature>
<feature type="region of interest" description="Disordered" evidence="8">
    <location>
        <begin position="156"/>
        <end position="175"/>
    </location>
</feature>
<dbReference type="OrthoDB" id="6087056at2759"/>
<dbReference type="PANTHER" id="PTHR23080:SF133">
    <property type="entry name" value="SI:CH211-262I1.5-RELATED"/>
    <property type="match status" value="1"/>
</dbReference>
<evidence type="ECO:0000256" key="3">
    <source>
        <dbReference type="ARBA" id="ARBA00022771"/>
    </source>
</evidence>